<sequence>MIVSMWLNLAKIDVEALESVRTDPALIGAILFDGGRPSAGSLRENDVFGDDYRTLAAVAEGRAEAEHQTTRWGRCYPWLAAATGEDGENDVEGCEFGYGPVFVLDPGQVAVVAKGLMGEGWGFGVARRDAADGVHEGGYEGFEDLGPFYAAAAREGRAVVGGVS</sequence>
<name>A0A9W6IAT5_9ACTN</name>
<dbReference type="Proteomes" id="UP001143474">
    <property type="component" value="Unassembled WGS sequence"/>
</dbReference>
<dbReference type="AlphaFoldDB" id="A0A9W6IAT5"/>
<protein>
    <submittedName>
        <fullName evidence="1">Uncharacterized protein</fullName>
    </submittedName>
</protein>
<dbReference type="EMBL" id="BSEV01000028">
    <property type="protein sequence ID" value="GLK14045.1"/>
    <property type="molecule type" value="Genomic_DNA"/>
</dbReference>
<evidence type="ECO:0000313" key="2">
    <source>
        <dbReference type="Proteomes" id="UP001143474"/>
    </source>
</evidence>
<proteinExistence type="predicted"/>
<organism evidence="1 2">
    <name type="scientific">Streptosporangium carneum</name>
    <dbReference type="NCBI Taxonomy" id="47481"/>
    <lineage>
        <taxon>Bacteria</taxon>
        <taxon>Bacillati</taxon>
        <taxon>Actinomycetota</taxon>
        <taxon>Actinomycetes</taxon>
        <taxon>Streptosporangiales</taxon>
        <taxon>Streptosporangiaceae</taxon>
        <taxon>Streptosporangium</taxon>
    </lineage>
</organism>
<evidence type="ECO:0000313" key="1">
    <source>
        <dbReference type="EMBL" id="GLK14045.1"/>
    </source>
</evidence>
<keyword evidence="2" id="KW-1185">Reference proteome</keyword>
<comment type="caution">
    <text evidence="1">The sequence shown here is derived from an EMBL/GenBank/DDBJ whole genome shotgun (WGS) entry which is preliminary data.</text>
</comment>
<gene>
    <name evidence="1" type="ORF">GCM10017600_74570</name>
</gene>
<accession>A0A9W6IAT5</accession>
<reference evidence="1" key="1">
    <citation type="journal article" date="2014" name="Int. J. Syst. Evol. Microbiol.">
        <title>Complete genome sequence of Corynebacterium casei LMG S-19264T (=DSM 44701T), isolated from a smear-ripened cheese.</title>
        <authorList>
            <consortium name="US DOE Joint Genome Institute (JGI-PGF)"/>
            <person name="Walter F."/>
            <person name="Albersmeier A."/>
            <person name="Kalinowski J."/>
            <person name="Ruckert C."/>
        </authorList>
    </citation>
    <scope>NUCLEOTIDE SEQUENCE</scope>
    <source>
        <strain evidence="1">VKM Ac-2007</strain>
    </source>
</reference>
<reference evidence="1" key="2">
    <citation type="submission" date="2023-01" db="EMBL/GenBank/DDBJ databases">
        <authorList>
            <person name="Sun Q."/>
            <person name="Evtushenko L."/>
        </authorList>
    </citation>
    <scope>NUCLEOTIDE SEQUENCE</scope>
    <source>
        <strain evidence="1">VKM Ac-2007</strain>
    </source>
</reference>